<evidence type="ECO:0000313" key="2">
    <source>
        <dbReference type="EMBL" id="RHH48740.1"/>
    </source>
</evidence>
<keyword evidence="1" id="KW-0732">Signal</keyword>
<gene>
    <name evidence="2" type="ORF">DW204_03390</name>
</gene>
<dbReference type="Proteomes" id="UP000284998">
    <property type="component" value="Unassembled WGS sequence"/>
</dbReference>
<organism evidence="2 3">
    <name type="scientific">Phocaeicola plebeius</name>
    <dbReference type="NCBI Taxonomy" id="310297"/>
    <lineage>
        <taxon>Bacteria</taxon>
        <taxon>Pseudomonadati</taxon>
        <taxon>Bacteroidota</taxon>
        <taxon>Bacteroidia</taxon>
        <taxon>Bacteroidales</taxon>
        <taxon>Bacteroidaceae</taxon>
        <taxon>Phocaeicola</taxon>
    </lineage>
</organism>
<sequence length="159" mass="18809">MKLFDMKLSICILYFFSFFCAISLNAQQKGNNLFVVKDMDIEIERSLIIKNANLNYNNYIESTGWGKKKRKAFAEAYNIMITAIYNGDVSERDESRRYIDKKGIIKNSYKKFDAYGAVAYFLDTIIDGLSWRVYEKQCRIKEENKQKEKMKDITRILRK</sequence>
<feature type="chain" id="PRO_5019556264" evidence="1">
    <location>
        <begin position="27"/>
        <end position="159"/>
    </location>
</feature>
<protein>
    <submittedName>
        <fullName evidence="2">Uncharacterized protein</fullName>
    </submittedName>
</protein>
<feature type="signal peptide" evidence="1">
    <location>
        <begin position="1"/>
        <end position="26"/>
    </location>
</feature>
<evidence type="ECO:0000313" key="3">
    <source>
        <dbReference type="Proteomes" id="UP000284998"/>
    </source>
</evidence>
<comment type="caution">
    <text evidence="2">The sequence shown here is derived from an EMBL/GenBank/DDBJ whole genome shotgun (WGS) entry which is preliminary data.</text>
</comment>
<proteinExistence type="predicted"/>
<dbReference type="AlphaFoldDB" id="A0A414X669"/>
<evidence type="ECO:0000256" key="1">
    <source>
        <dbReference type="SAM" id="SignalP"/>
    </source>
</evidence>
<name>A0A414X669_9BACT</name>
<dbReference type="EMBL" id="QRJS01000005">
    <property type="protein sequence ID" value="RHH48740.1"/>
    <property type="molecule type" value="Genomic_DNA"/>
</dbReference>
<accession>A0A414X669</accession>
<reference evidence="2 3" key="1">
    <citation type="submission" date="2018-08" db="EMBL/GenBank/DDBJ databases">
        <title>A genome reference for cultivated species of the human gut microbiota.</title>
        <authorList>
            <person name="Zou Y."/>
            <person name="Xue W."/>
            <person name="Luo G."/>
        </authorList>
    </citation>
    <scope>NUCLEOTIDE SEQUENCE [LARGE SCALE GENOMIC DNA]</scope>
    <source>
        <strain evidence="2 3">AM17-44</strain>
    </source>
</reference>